<dbReference type="InterPro" id="IPR036249">
    <property type="entry name" value="Thioredoxin-like_sf"/>
</dbReference>
<evidence type="ECO:0008006" key="2">
    <source>
        <dbReference type="Google" id="ProtNLM"/>
    </source>
</evidence>
<gene>
    <name evidence="1" type="ORF">METZ01_LOCUS116854</name>
</gene>
<dbReference type="Gene3D" id="3.40.30.10">
    <property type="entry name" value="Glutaredoxin"/>
    <property type="match status" value="1"/>
</dbReference>
<evidence type="ECO:0000313" key="1">
    <source>
        <dbReference type="EMBL" id="SVA64000.1"/>
    </source>
</evidence>
<protein>
    <recommendedName>
        <fullName evidence="2">DSBA-like thioredoxin domain-containing protein</fullName>
    </recommendedName>
</protein>
<proteinExistence type="predicted"/>
<dbReference type="InterPro" id="IPR053977">
    <property type="entry name" value="Rv2466c-like"/>
</dbReference>
<sequence length="228" mass="25353">MTSEVRADVEFFWDPICPFAWQTSNWLRRVADLRGLTVEWRLITLSILNEERDYDAEFPEGYQEGHDKGRRMLRVAASVRASEGPAALERFYEALGRSIWHVVPESGADFRQHVATDEHLAGVLEAAGFDASHLVASTDRSWDEVLRAETQEAIGRTGPEVGTPILTFGPPDGPSIFGPVISAVPETDEECLELYDTVLALVSNPSFSELKRTNRPSLDLPILTGRAD</sequence>
<organism evidence="1">
    <name type="scientific">marine metagenome</name>
    <dbReference type="NCBI Taxonomy" id="408172"/>
    <lineage>
        <taxon>unclassified sequences</taxon>
        <taxon>metagenomes</taxon>
        <taxon>ecological metagenomes</taxon>
    </lineage>
</organism>
<name>A0A381XHB1_9ZZZZ</name>
<dbReference type="SUPFAM" id="SSF52833">
    <property type="entry name" value="Thioredoxin-like"/>
    <property type="match status" value="1"/>
</dbReference>
<dbReference type="Pfam" id="PF22234">
    <property type="entry name" value="Rv2466c-like"/>
    <property type="match status" value="1"/>
</dbReference>
<dbReference type="EMBL" id="UINC01015147">
    <property type="protein sequence ID" value="SVA64000.1"/>
    <property type="molecule type" value="Genomic_DNA"/>
</dbReference>
<reference evidence="1" key="1">
    <citation type="submission" date="2018-05" db="EMBL/GenBank/DDBJ databases">
        <authorList>
            <person name="Lanie J.A."/>
            <person name="Ng W.-L."/>
            <person name="Kazmierczak K.M."/>
            <person name="Andrzejewski T.M."/>
            <person name="Davidsen T.M."/>
            <person name="Wayne K.J."/>
            <person name="Tettelin H."/>
            <person name="Glass J.I."/>
            <person name="Rusch D."/>
            <person name="Podicherti R."/>
            <person name="Tsui H.-C.T."/>
            <person name="Winkler M.E."/>
        </authorList>
    </citation>
    <scope>NUCLEOTIDE SEQUENCE</scope>
</reference>
<dbReference type="AlphaFoldDB" id="A0A381XHB1"/>
<accession>A0A381XHB1</accession>